<dbReference type="Pfam" id="PF01381">
    <property type="entry name" value="HTH_3"/>
    <property type="match status" value="1"/>
</dbReference>
<accession>A0A550CQV2</accession>
<dbReference type="OrthoDB" id="3226546at2759"/>
<sequence length="94" mass="10086">MAPDPQCSALASAMHKSGMSYAQIAAKINKPEQHVIDVCTGTVKPTEEEFNALAGALGIKENVSVRFPARETKAYRLVSLLTSAYIPPPELRSA</sequence>
<evidence type="ECO:0000256" key="2">
    <source>
        <dbReference type="ARBA" id="ARBA00035107"/>
    </source>
</evidence>
<evidence type="ECO:0000313" key="5">
    <source>
        <dbReference type="Proteomes" id="UP000320762"/>
    </source>
</evidence>
<gene>
    <name evidence="4" type="ORF">BD626DRAFT_397439</name>
</gene>
<organism evidence="4 5">
    <name type="scientific">Schizophyllum amplum</name>
    <dbReference type="NCBI Taxonomy" id="97359"/>
    <lineage>
        <taxon>Eukaryota</taxon>
        <taxon>Fungi</taxon>
        <taxon>Dikarya</taxon>
        <taxon>Basidiomycota</taxon>
        <taxon>Agaricomycotina</taxon>
        <taxon>Agaricomycetes</taxon>
        <taxon>Agaricomycetidae</taxon>
        <taxon>Agaricales</taxon>
        <taxon>Schizophyllaceae</taxon>
        <taxon>Schizophyllum</taxon>
    </lineage>
</organism>
<evidence type="ECO:0000256" key="1">
    <source>
        <dbReference type="ARBA" id="ARBA00009802"/>
    </source>
</evidence>
<feature type="domain" description="HTH cro/C1-type" evidence="3">
    <location>
        <begin position="9"/>
        <end position="64"/>
    </location>
</feature>
<dbReference type="Gene3D" id="1.10.260.40">
    <property type="entry name" value="lambda repressor-like DNA-binding domains"/>
    <property type="match status" value="1"/>
</dbReference>
<dbReference type="CDD" id="cd00093">
    <property type="entry name" value="HTH_XRE"/>
    <property type="match status" value="1"/>
</dbReference>
<evidence type="ECO:0000313" key="4">
    <source>
        <dbReference type="EMBL" id="TRM67158.1"/>
    </source>
</evidence>
<reference evidence="4 5" key="1">
    <citation type="journal article" date="2019" name="New Phytol.">
        <title>Comparative genomics reveals unique wood-decay strategies and fruiting body development in the Schizophyllaceae.</title>
        <authorList>
            <person name="Almasi E."/>
            <person name="Sahu N."/>
            <person name="Krizsan K."/>
            <person name="Balint B."/>
            <person name="Kovacs G.M."/>
            <person name="Kiss B."/>
            <person name="Cseklye J."/>
            <person name="Drula E."/>
            <person name="Henrissat B."/>
            <person name="Nagy I."/>
            <person name="Chovatia M."/>
            <person name="Adam C."/>
            <person name="LaButti K."/>
            <person name="Lipzen A."/>
            <person name="Riley R."/>
            <person name="Grigoriev I.V."/>
            <person name="Nagy L.G."/>
        </authorList>
    </citation>
    <scope>NUCLEOTIDE SEQUENCE [LARGE SCALE GENOMIC DNA]</scope>
    <source>
        <strain evidence="4 5">NL-1724</strain>
    </source>
</reference>
<dbReference type="InterPro" id="IPR010982">
    <property type="entry name" value="Lambda_DNA-bd_dom_sf"/>
</dbReference>
<dbReference type="Proteomes" id="UP000320762">
    <property type="component" value="Unassembled WGS sequence"/>
</dbReference>
<dbReference type="SMART" id="SM00530">
    <property type="entry name" value="HTH_XRE"/>
    <property type="match status" value="1"/>
</dbReference>
<protein>
    <recommendedName>
        <fullName evidence="3">HTH cro/C1-type domain-containing protein</fullName>
    </recommendedName>
</protein>
<proteinExistence type="inferred from homology"/>
<dbReference type="AlphaFoldDB" id="A0A550CQV2"/>
<comment type="similarity">
    <text evidence="1">Belongs to the MBF1 family.</text>
</comment>
<dbReference type="EMBL" id="VDMD01000003">
    <property type="protein sequence ID" value="TRM67158.1"/>
    <property type="molecule type" value="Genomic_DNA"/>
</dbReference>
<keyword evidence="5" id="KW-1185">Reference proteome</keyword>
<comment type="function">
    <text evidence="2">Transcriptional coactivator that stimulates GCN4-dependent transcriptional activity by bridging the DNA-binding region of GCN4 and TBP (SPT15), thereby recruiting TBP to GCN4-bound promoters. Involved in induction of the ribosome quality control (RQC) pathway; a pathway that degrades nascent peptide chains during problematic translation. Required to prevent stalled ribosomes from frameshifting.</text>
</comment>
<dbReference type="GO" id="GO:0003677">
    <property type="term" value="F:DNA binding"/>
    <property type="evidence" value="ECO:0007669"/>
    <property type="project" value="InterPro"/>
</dbReference>
<dbReference type="InterPro" id="IPR001387">
    <property type="entry name" value="Cro/C1-type_HTH"/>
</dbReference>
<evidence type="ECO:0000259" key="3">
    <source>
        <dbReference type="SMART" id="SM00530"/>
    </source>
</evidence>
<comment type="caution">
    <text evidence="4">The sequence shown here is derived from an EMBL/GenBank/DDBJ whole genome shotgun (WGS) entry which is preliminary data.</text>
</comment>
<dbReference type="SUPFAM" id="SSF47413">
    <property type="entry name" value="lambda repressor-like DNA-binding domains"/>
    <property type="match status" value="1"/>
</dbReference>
<name>A0A550CQV2_9AGAR</name>